<organism evidence="2">
    <name type="scientific">Acidithiobacillus sulfuriphilus</name>
    <dbReference type="NCBI Taxonomy" id="1867749"/>
    <lineage>
        <taxon>Bacteria</taxon>
        <taxon>Pseudomonadati</taxon>
        <taxon>Pseudomonadota</taxon>
        <taxon>Acidithiobacillia</taxon>
        <taxon>Acidithiobacillales</taxon>
        <taxon>Acidithiobacillaceae</taxon>
        <taxon>Acidithiobacillus</taxon>
    </lineage>
</organism>
<dbReference type="AlphaFoldDB" id="A0A3M8QNR4"/>
<gene>
    <name evidence="2" type="ORF">EC580_13830</name>
</gene>
<reference evidence="2" key="1">
    <citation type="submission" date="2018-10" db="EMBL/GenBank/DDBJ databases">
        <title>Acidithiobacillus sulfuriphilus sp. nov.: an extremely acidophilic sulfur-oxidizing chemolithotroph isolated from a neutral pH environment.</title>
        <authorList>
            <person name="Falagan C."/>
            <person name="Moya-Beltran A."/>
            <person name="Quatrini R."/>
            <person name="Johnson D.B."/>
        </authorList>
    </citation>
    <scope>NUCLEOTIDE SEQUENCE [LARGE SCALE GENOMIC DNA]</scope>
    <source>
        <strain evidence="2">CJ-2</strain>
    </source>
</reference>
<accession>A0A3M8QNR4</accession>
<feature type="transmembrane region" description="Helical" evidence="1">
    <location>
        <begin position="48"/>
        <end position="71"/>
    </location>
</feature>
<sequence length="99" mass="11576">MNRDDQEAVQSLIHEFRQTQPDISATEFEVFAQRQYVAKIERNRKLSIAASVVTFPTIIVVFFIPAVFIWMGYQFGRKKIIAIEAIRQYADELRSREHG</sequence>
<evidence type="ECO:0008006" key="3">
    <source>
        <dbReference type="Google" id="ProtNLM"/>
    </source>
</evidence>
<keyword evidence="1" id="KW-1133">Transmembrane helix</keyword>
<evidence type="ECO:0000313" key="2">
    <source>
        <dbReference type="EMBL" id="RNF57866.1"/>
    </source>
</evidence>
<dbReference type="EMBL" id="RIZI01000194">
    <property type="protein sequence ID" value="RNF57866.1"/>
    <property type="molecule type" value="Genomic_DNA"/>
</dbReference>
<keyword evidence="1" id="KW-0812">Transmembrane</keyword>
<evidence type="ECO:0000256" key="1">
    <source>
        <dbReference type="SAM" id="Phobius"/>
    </source>
</evidence>
<dbReference type="RefSeq" id="WP_123106048.1">
    <property type="nucleotide sequence ID" value="NZ_CP127527.1"/>
</dbReference>
<keyword evidence="1" id="KW-0472">Membrane</keyword>
<protein>
    <recommendedName>
        <fullName evidence="3">DUF3619 family protein</fullName>
    </recommendedName>
</protein>
<proteinExistence type="predicted"/>
<name>A0A3M8QNR4_9PROT</name>
<comment type="caution">
    <text evidence="2">The sequence shown here is derived from an EMBL/GenBank/DDBJ whole genome shotgun (WGS) entry which is preliminary data.</text>
</comment>